<name>A0A6S7I4X6_PARCT</name>
<accession>A0A6S7I4X6</accession>
<dbReference type="PANTHER" id="PTHR21397">
    <property type="entry name" value="CHROMATIN COMPLEXES SUBUNIT BAP18-RELATED"/>
    <property type="match status" value="1"/>
</dbReference>
<keyword evidence="7" id="KW-1133">Transmembrane helix</keyword>
<keyword evidence="10" id="KW-1185">Reference proteome</keyword>
<evidence type="ECO:0000256" key="3">
    <source>
        <dbReference type="ARBA" id="ARBA00020105"/>
    </source>
</evidence>
<keyword evidence="4" id="KW-0812">Transmembrane</keyword>
<comment type="subcellular location">
    <subcellularLocation>
        <location evidence="1">Endoplasmic reticulum membrane</location>
        <topology evidence="1">Single-pass type I membrane protein</topology>
    </subcellularLocation>
</comment>
<evidence type="ECO:0000256" key="8">
    <source>
        <dbReference type="ARBA" id="ARBA00023136"/>
    </source>
</evidence>
<dbReference type="PANTHER" id="PTHR21397:SF4">
    <property type="entry name" value="ER MEMBRANE PROTEIN COMPLEX SUBUNIT 10"/>
    <property type="match status" value="1"/>
</dbReference>
<evidence type="ECO:0000256" key="7">
    <source>
        <dbReference type="ARBA" id="ARBA00022989"/>
    </source>
</evidence>
<comment type="similarity">
    <text evidence="2">Belongs to the EMC10 family.</text>
</comment>
<keyword evidence="5" id="KW-0732">Signal</keyword>
<dbReference type="EMBL" id="CACRXK020008028">
    <property type="protein sequence ID" value="CAB4013805.1"/>
    <property type="molecule type" value="Genomic_DNA"/>
</dbReference>
<dbReference type="GO" id="GO:0005789">
    <property type="term" value="C:endoplasmic reticulum membrane"/>
    <property type="evidence" value="ECO:0007669"/>
    <property type="project" value="UniProtKB-SubCell"/>
</dbReference>
<evidence type="ECO:0000256" key="6">
    <source>
        <dbReference type="ARBA" id="ARBA00022824"/>
    </source>
</evidence>
<dbReference type="AlphaFoldDB" id="A0A6S7I4X6"/>
<evidence type="ECO:0000313" key="9">
    <source>
        <dbReference type="EMBL" id="CAB4013805.1"/>
    </source>
</evidence>
<evidence type="ECO:0000256" key="5">
    <source>
        <dbReference type="ARBA" id="ARBA00022729"/>
    </source>
</evidence>
<proteinExistence type="inferred from homology"/>
<comment type="caution">
    <text evidence="9">The sequence shown here is derived from an EMBL/GenBank/DDBJ whole genome shotgun (WGS) entry which is preliminary data.</text>
</comment>
<keyword evidence="8" id="KW-0472">Membrane</keyword>
<evidence type="ECO:0000256" key="4">
    <source>
        <dbReference type="ARBA" id="ARBA00022692"/>
    </source>
</evidence>
<dbReference type="CDD" id="cd22209">
    <property type="entry name" value="EMC10"/>
    <property type="match status" value="1"/>
</dbReference>
<keyword evidence="6" id="KW-0256">Endoplasmic reticulum</keyword>
<evidence type="ECO:0000256" key="2">
    <source>
        <dbReference type="ARBA" id="ARBA00007695"/>
    </source>
</evidence>
<protein>
    <recommendedName>
        <fullName evidence="3">ER membrane protein complex subunit 10</fullName>
    </recommendedName>
</protein>
<reference evidence="9" key="1">
    <citation type="submission" date="2020-04" db="EMBL/GenBank/DDBJ databases">
        <authorList>
            <person name="Alioto T."/>
            <person name="Alioto T."/>
            <person name="Gomez Garrido J."/>
        </authorList>
    </citation>
    <scope>NUCLEOTIDE SEQUENCE</scope>
    <source>
        <strain evidence="9">A484AB</strain>
    </source>
</reference>
<gene>
    <name evidence="9" type="ORF">PACLA_8A029836</name>
</gene>
<sequence length="136" mass="15138">MSKEGLTLSVEHAVGTGSALDFRERGHITIRSTKGIFGIYKDNDELASKEFQNLLQEAAYKGNFYHIRIALQPLENEESDVPYYLSTFIKACSLVQSNFSDIIKLNVDHTGQIFAVGLSTTTADCSDIHTKQVVHK</sequence>
<evidence type="ECO:0000256" key="1">
    <source>
        <dbReference type="ARBA" id="ARBA00004115"/>
    </source>
</evidence>
<organism evidence="9 10">
    <name type="scientific">Paramuricea clavata</name>
    <name type="common">Red gorgonian</name>
    <name type="synonym">Violescent sea-whip</name>
    <dbReference type="NCBI Taxonomy" id="317549"/>
    <lineage>
        <taxon>Eukaryota</taxon>
        <taxon>Metazoa</taxon>
        <taxon>Cnidaria</taxon>
        <taxon>Anthozoa</taxon>
        <taxon>Octocorallia</taxon>
        <taxon>Malacalcyonacea</taxon>
        <taxon>Plexauridae</taxon>
        <taxon>Paramuricea</taxon>
    </lineage>
</organism>
<evidence type="ECO:0000313" key="10">
    <source>
        <dbReference type="Proteomes" id="UP001152795"/>
    </source>
</evidence>
<dbReference type="OrthoDB" id="1894652at2759"/>
<dbReference type="Proteomes" id="UP001152795">
    <property type="component" value="Unassembled WGS sequence"/>
</dbReference>